<protein>
    <recommendedName>
        <fullName evidence="2">Profilin</fullName>
    </recommendedName>
</protein>
<dbReference type="Pfam" id="PF00235">
    <property type="entry name" value="Profilin"/>
    <property type="match status" value="1"/>
</dbReference>
<dbReference type="AlphaFoldDB" id="A0A7S0VK67"/>
<reference evidence="1" key="1">
    <citation type="submission" date="2021-01" db="EMBL/GenBank/DDBJ databases">
        <authorList>
            <person name="Corre E."/>
            <person name="Pelletier E."/>
            <person name="Niang G."/>
            <person name="Scheremetjew M."/>
            <person name="Finn R."/>
            <person name="Kale V."/>
            <person name="Holt S."/>
            <person name="Cochrane G."/>
            <person name="Meng A."/>
            <person name="Brown T."/>
            <person name="Cohen L."/>
        </authorList>
    </citation>
    <scope>NUCLEOTIDE SEQUENCE</scope>
    <source>
        <strain evidence="1">CCMP443</strain>
    </source>
</reference>
<organism evidence="1">
    <name type="scientific">Hemiselmis tepida</name>
    <dbReference type="NCBI Taxonomy" id="464990"/>
    <lineage>
        <taxon>Eukaryota</taxon>
        <taxon>Cryptophyceae</taxon>
        <taxon>Cryptomonadales</taxon>
        <taxon>Hemiselmidaceae</taxon>
        <taxon>Hemiselmis</taxon>
    </lineage>
</organism>
<proteinExistence type="predicted"/>
<evidence type="ECO:0000313" key="1">
    <source>
        <dbReference type="EMBL" id="CAD8789021.1"/>
    </source>
</evidence>
<dbReference type="PANTHER" id="PTHR41752">
    <property type="entry name" value="PROFILIN"/>
    <property type="match status" value="1"/>
</dbReference>
<dbReference type="InterPro" id="IPR036140">
    <property type="entry name" value="PFN_sf"/>
</dbReference>
<dbReference type="EMBL" id="HBFN01009577">
    <property type="protein sequence ID" value="CAD8789021.1"/>
    <property type="molecule type" value="Transcribed_RNA"/>
</dbReference>
<evidence type="ECO:0008006" key="2">
    <source>
        <dbReference type="Google" id="ProtNLM"/>
    </source>
</evidence>
<dbReference type="InterPro" id="IPR048278">
    <property type="entry name" value="PFN"/>
</dbReference>
<dbReference type="GO" id="GO:0003779">
    <property type="term" value="F:actin binding"/>
    <property type="evidence" value="ECO:0007669"/>
    <property type="project" value="InterPro"/>
</dbReference>
<name>A0A7S0VK67_9CRYP</name>
<dbReference type="Gene3D" id="3.30.450.30">
    <property type="entry name" value="Dynein light chain 2a, cytoplasmic"/>
    <property type="match status" value="1"/>
</dbReference>
<dbReference type="SUPFAM" id="SSF55770">
    <property type="entry name" value="Profilin (actin-binding protein)"/>
    <property type="match status" value="1"/>
</dbReference>
<dbReference type="PANTHER" id="PTHR41752:SF1">
    <property type="entry name" value="PROFILIN"/>
    <property type="match status" value="1"/>
</dbReference>
<sequence length="131" mass="14466">MEASLKQQTEWNRAVVFDERGTVLAKTADVSAGDITAMTTAFNDRDTTFGNGLNVNGQNYEVHRFYEDQGLIYGRTHAVDPSHGEGICLARVKRGATGANNFALITYQFPILSAKAVPDLQAWTKEWIANQ</sequence>
<accession>A0A7S0VK67</accession>
<gene>
    <name evidence="1" type="ORF">HTEP1355_LOCUS5541</name>
</gene>